<comment type="caution">
    <text evidence="1">The sequence shown here is derived from an EMBL/GenBank/DDBJ whole genome shotgun (WGS) entry which is preliminary data.</text>
</comment>
<sequence length="207" mass="23003">MLKDSHISPTVLVTVHRPLGKVKVLALLDTAADANFIKKDLADTLGLPLYGSLNFKVRNSTYTDASSITQPVTFNLEGSLFCVKCNSTPNLPYPFILGFPWLKECFLNFDHIKNRVTFTCNNAFCYASLNTDLSLSSPTSFQLTLLAFFIMSQQFVPILMESPYAIPISKIVSVRVNAIHFLPIALTTSRSPQAWYHSSLGKTDPSF</sequence>
<gene>
    <name evidence="1" type="ORF">DSO57_1011592</name>
</gene>
<evidence type="ECO:0000313" key="1">
    <source>
        <dbReference type="EMBL" id="KAJ9073917.1"/>
    </source>
</evidence>
<evidence type="ECO:0000313" key="2">
    <source>
        <dbReference type="Proteomes" id="UP001165960"/>
    </source>
</evidence>
<keyword evidence="2" id="KW-1185">Reference proteome</keyword>
<dbReference type="EMBL" id="QTSX02002880">
    <property type="protein sequence ID" value="KAJ9073917.1"/>
    <property type="molecule type" value="Genomic_DNA"/>
</dbReference>
<reference evidence="1" key="1">
    <citation type="submission" date="2022-04" db="EMBL/GenBank/DDBJ databases">
        <title>Genome of the entomopathogenic fungus Entomophthora muscae.</title>
        <authorList>
            <person name="Elya C."/>
            <person name="Lovett B.R."/>
            <person name="Lee E."/>
            <person name="Macias A.M."/>
            <person name="Hajek A.E."/>
            <person name="De Bivort B.L."/>
            <person name="Kasson M.T."/>
            <person name="De Fine Licht H.H."/>
            <person name="Stajich J.E."/>
        </authorList>
    </citation>
    <scope>NUCLEOTIDE SEQUENCE</scope>
    <source>
        <strain evidence="1">Berkeley</strain>
    </source>
</reference>
<accession>A0ACC2THB1</accession>
<organism evidence="1 2">
    <name type="scientific">Entomophthora muscae</name>
    <dbReference type="NCBI Taxonomy" id="34485"/>
    <lineage>
        <taxon>Eukaryota</taxon>
        <taxon>Fungi</taxon>
        <taxon>Fungi incertae sedis</taxon>
        <taxon>Zoopagomycota</taxon>
        <taxon>Entomophthoromycotina</taxon>
        <taxon>Entomophthoromycetes</taxon>
        <taxon>Entomophthorales</taxon>
        <taxon>Entomophthoraceae</taxon>
        <taxon>Entomophthora</taxon>
    </lineage>
</organism>
<dbReference type="Proteomes" id="UP001165960">
    <property type="component" value="Unassembled WGS sequence"/>
</dbReference>
<protein>
    <submittedName>
        <fullName evidence="1">Uncharacterized protein</fullName>
    </submittedName>
</protein>
<proteinExistence type="predicted"/>
<name>A0ACC2THB1_9FUNG</name>